<feature type="domain" description="Hedgehog/Intein (Hint)" evidence="2">
    <location>
        <begin position="35"/>
        <end position="154"/>
    </location>
</feature>
<feature type="compositionally biased region" description="Polar residues" evidence="1">
    <location>
        <begin position="216"/>
        <end position="236"/>
    </location>
</feature>
<feature type="region of interest" description="Disordered" evidence="1">
    <location>
        <begin position="1"/>
        <end position="21"/>
    </location>
</feature>
<proteinExistence type="predicted"/>
<keyword evidence="4" id="KW-1185">Reference proteome</keyword>
<dbReference type="AlphaFoldDB" id="A0A443LTB7"/>
<dbReference type="EMBL" id="SAVB01000002">
    <property type="protein sequence ID" value="RWR52382.1"/>
    <property type="molecule type" value="Genomic_DNA"/>
</dbReference>
<sequence length="248" mass="26842">MRRRQANLSDRNGDGAEPMPDPVEFPLGISAYLAGNTPVQTETGPCPLDRLEPGQRVVTYCRGVQAIRAISVLPASRVQALRPLALVFPGQEELRLTAGSRLLTASPWSELLYGMTEAMVPAGSLLSDPAVTTVAAEDRPYYALHLDRPDFIYAGVALWLASPAPIAGDRVVQFPHRLPRPELDHVETRLAHHYAGSVEHLLKTTLPRPPRRPGSTHATGAQASCTLRRSGTTAPTPISEVPRPSNDT</sequence>
<accession>A0A443LTB7</accession>
<evidence type="ECO:0000313" key="3">
    <source>
        <dbReference type="EMBL" id="RWR52382.1"/>
    </source>
</evidence>
<name>A0A443LTB7_9RHOB</name>
<evidence type="ECO:0000313" key="4">
    <source>
        <dbReference type="Proteomes" id="UP000286594"/>
    </source>
</evidence>
<protein>
    <recommendedName>
        <fullName evidence="2">Hedgehog/Intein (Hint) domain-containing protein</fullName>
    </recommendedName>
</protein>
<reference evidence="3 4" key="1">
    <citation type="submission" date="2019-01" db="EMBL/GenBank/DDBJ databases">
        <title>Sinorhodobacter populi sp. nov. isolated from the symptomatic bark tissue of Populus euramericana canker.</title>
        <authorList>
            <person name="Xu G."/>
        </authorList>
    </citation>
    <scope>NUCLEOTIDE SEQUENCE [LARGE SCALE GENOMIC DNA]</scope>
    <source>
        <strain evidence="3 4">CCTCC AB2012026</strain>
    </source>
</reference>
<dbReference type="SUPFAM" id="SSF51294">
    <property type="entry name" value="Hedgehog/intein (Hint) domain"/>
    <property type="match status" value="1"/>
</dbReference>
<evidence type="ECO:0000259" key="2">
    <source>
        <dbReference type="Pfam" id="PF13403"/>
    </source>
</evidence>
<feature type="compositionally biased region" description="Polar residues" evidence="1">
    <location>
        <begin position="1"/>
        <end position="10"/>
    </location>
</feature>
<dbReference type="InterPro" id="IPR028992">
    <property type="entry name" value="Hedgehog/Intein_dom"/>
</dbReference>
<comment type="caution">
    <text evidence="3">The sequence shown here is derived from an EMBL/GenBank/DDBJ whole genome shotgun (WGS) entry which is preliminary data.</text>
</comment>
<evidence type="ECO:0000256" key="1">
    <source>
        <dbReference type="SAM" id="MobiDB-lite"/>
    </source>
</evidence>
<dbReference type="OrthoDB" id="7685535at2"/>
<dbReference type="InterPro" id="IPR036844">
    <property type="entry name" value="Hint_dom_sf"/>
</dbReference>
<feature type="region of interest" description="Disordered" evidence="1">
    <location>
        <begin position="205"/>
        <end position="248"/>
    </location>
</feature>
<dbReference type="RefSeq" id="WP_128147345.1">
    <property type="nucleotide sequence ID" value="NZ_SAVB01000002.1"/>
</dbReference>
<dbReference type="Pfam" id="PF13403">
    <property type="entry name" value="Hint_2"/>
    <property type="match status" value="1"/>
</dbReference>
<organism evidence="3 4">
    <name type="scientific">Paenirhodobacter ferrireducens</name>
    <dbReference type="NCBI Taxonomy" id="1215032"/>
    <lineage>
        <taxon>Bacteria</taxon>
        <taxon>Pseudomonadati</taxon>
        <taxon>Pseudomonadota</taxon>
        <taxon>Alphaproteobacteria</taxon>
        <taxon>Rhodobacterales</taxon>
        <taxon>Rhodobacter group</taxon>
        <taxon>Paenirhodobacter</taxon>
    </lineage>
</organism>
<dbReference type="Proteomes" id="UP000286594">
    <property type="component" value="Unassembled WGS sequence"/>
</dbReference>
<gene>
    <name evidence="3" type="ORF">EOW65_02040</name>
</gene>